<evidence type="ECO:0000256" key="4">
    <source>
        <dbReference type="ARBA" id="ARBA00023012"/>
    </source>
</evidence>
<dbReference type="SUPFAM" id="SSF52172">
    <property type="entry name" value="CheY-like"/>
    <property type="match status" value="1"/>
</dbReference>
<dbReference type="GO" id="GO:0000160">
    <property type="term" value="P:phosphorelay signal transduction system"/>
    <property type="evidence" value="ECO:0007669"/>
    <property type="project" value="UniProtKB-KW"/>
</dbReference>
<dbReference type="RefSeq" id="WP_076170533.1">
    <property type="nucleotide sequence ID" value="NZ_MRTP01000003.1"/>
</dbReference>
<feature type="domain" description="HTH araC/xylS-type" evidence="9">
    <location>
        <begin position="414"/>
        <end position="512"/>
    </location>
</feature>
<dbReference type="GO" id="GO:0005737">
    <property type="term" value="C:cytoplasm"/>
    <property type="evidence" value="ECO:0007669"/>
    <property type="project" value="UniProtKB-SubCell"/>
</dbReference>
<dbReference type="Proteomes" id="UP000187172">
    <property type="component" value="Unassembled WGS sequence"/>
</dbReference>
<dbReference type="PROSITE" id="PS50110">
    <property type="entry name" value="RESPONSE_REGULATORY"/>
    <property type="match status" value="1"/>
</dbReference>
<evidence type="ECO:0000256" key="2">
    <source>
        <dbReference type="ARBA" id="ARBA00022490"/>
    </source>
</evidence>
<organism evidence="11 12">
    <name type="scientific">Paenibacillus rhizosphaerae</name>
    <dbReference type="NCBI Taxonomy" id="297318"/>
    <lineage>
        <taxon>Bacteria</taxon>
        <taxon>Bacillati</taxon>
        <taxon>Bacillota</taxon>
        <taxon>Bacilli</taxon>
        <taxon>Bacillales</taxon>
        <taxon>Paenibacillaceae</taxon>
        <taxon>Paenibacillus</taxon>
    </lineage>
</organism>
<gene>
    <name evidence="11" type="ORF">BK138_15840</name>
</gene>
<dbReference type="InterPro" id="IPR001789">
    <property type="entry name" value="Sig_transdc_resp-reg_receiver"/>
</dbReference>
<keyword evidence="2" id="KW-0963">Cytoplasm</keyword>
<keyword evidence="6 11" id="KW-0238">DNA-binding</keyword>
<keyword evidence="7" id="KW-0804">Transcription</keyword>
<dbReference type="GO" id="GO:0003700">
    <property type="term" value="F:DNA-binding transcription factor activity"/>
    <property type="evidence" value="ECO:0007669"/>
    <property type="project" value="InterPro"/>
</dbReference>
<dbReference type="InterPro" id="IPR051552">
    <property type="entry name" value="HptR"/>
</dbReference>
<feature type="domain" description="Response regulatory" evidence="10">
    <location>
        <begin position="4"/>
        <end position="122"/>
    </location>
</feature>
<dbReference type="SUPFAM" id="SSF46689">
    <property type="entry name" value="Homeodomain-like"/>
    <property type="match status" value="1"/>
</dbReference>
<dbReference type="AlphaFoldDB" id="A0A1R1ESC7"/>
<dbReference type="STRING" id="297318.BK138_15840"/>
<dbReference type="Pfam" id="PF12833">
    <property type="entry name" value="HTH_18"/>
    <property type="match status" value="1"/>
</dbReference>
<evidence type="ECO:0000256" key="3">
    <source>
        <dbReference type="ARBA" id="ARBA00022553"/>
    </source>
</evidence>
<dbReference type="PANTHER" id="PTHR42713">
    <property type="entry name" value="HISTIDINE KINASE-RELATED"/>
    <property type="match status" value="1"/>
</dbReference>
<dbReference type="EMBL" id="MRTP01000003">
    <property type="protein sequence ID" value="OMF54632.1"/>
    <property type="molecule type" value="Genomic_DNA"/>
</dbReference>
<dbReference type="GO" id="GO:0043565">
    <property type="term" value="F:sequence-specific DNA binding"/>
    <property type="evidence" value="ECO:0007669"/>
    <property type="project" value="InterPro"/>
</dbReference>
<dbReference type="Gene3D" id="1.10.10.60">
    <property type="entry name" value="Homeodomain-like"/>
    <property type="match status" value="2"/>
</dbReference>
<accession>A0A1R1ESC7</accession>
<keyword evidence="12" id="KW-1185">Reference proteome</keyword>
<evidence type="ECO:0000313" key="12">
    <source>
        <dbReference type="Proteomes" id="UP000187172"/>
    </source>
</evidence>
<evidence type="ECO:0000256" key="1">
    <source>
        <dbReference type="ARBA" id="ARBA00004496"/>
    </source>
</evidence>
<protein>
    <submittedName>
        <fullName evidence="11">DNA-binding response regulator</fullName>
    </submittedName>
</protein>
<dbReference type="Gene3D" id="3.40.50.2300">
    <property type="match status" value="1"/>
</dbReference>
<dbReference type="InterPro" id="IPR009057">
    <property type="entry name" value="Homeodomain-like_sf"/>
</dbReference>
<evidence type="ECO:0000256" key="7">
    <source>
        <dbReference type="ARBA" id="ARBA00023163"/>
    </source>
</evidence>
<dbReference type="PANTHER" id="PTHR42713:SF3">
    <property type="entry name" value="TRANSCRIPTIONAL REGULATORY PROTEIN HPTR"/>
    <property type="match status" value="1"/>
</dbReference>
<evidence type="ECO:0000313" key="11">
    <source>
        <dbReference type="EMBL" id="OMF54632.1"/>
    </source>
</evidence>
<proteinExistence type="predicted"/>
<reference evidence="11 12" key="1">
    <citation type="submission" date="2016-11" db="EMBL/GenBank/DDBJ databases">
        <title>Paenibacillus species isolates.</title>
        <authorList>
            <person name="Beno S.M."/>
        </authorList>
    </citation>
    <scope>NUCLEOTIDE SEQUENCE [LARGE SCALE GENOMIC DNA]</scope>
    <source>
        <strain evidence="11 12">FSL R5-0378</strain>
    </source>
</reference>
<dbReference type="InterPro" id="IPR011006">
    <property type="entry name" value="CheY-like_superfamily"/>
</dbReference>
<comment type="caution">
    <text evidence="11">The sequence shown here is derived from an EMBL/GenBank/DDBJ whole genome shotgun (WGS) entry which is preliminary data.</text>
</comment>
<evidence type="ECO:0000259" key="10">
    <source>
        <dbReference type="PROSITE" id="PS50110"/>
    </source>
</evidence>
<comment type="subcellular location">
    <subcellularLocation>
        <location evidence="1">Cytoplasm</location>
    </subcellularLocation>
</comment>
<evidence type="ECO:0000259" key="9">
    <source>
        <dbReference type="PROSITE" id="PS01124"/>
    </source>
</evidence>
<keyword evidence="3 8" id="KW-0597">Phosphoprotein</keyword>
<sequence length="514" mass="58466">MTFKVLLIDDEPAALEGLELWIDWEELGFEVCGRASNGKEGLHFIRELAPDLVITDVRMPLMDGLEMIEAWSREGTEPVKFAIVSGYGEFKYAQKALRYGVNAYLLKPVIPEEAAEQIRDIRRELVREREEQSLTRMASYEEAVSMIKDLLNGGPDALDGREKEVTRLSDAMPVWNMCLVQAAPDALARLRAKAAAMAEAGEYIYLVDLEPSRFGIVYGWSSAEDNDKAAYTMAEELLAESADGQRVFMASGQAENSLLRIGCCCKAAKKAIQYAFYLDHAPGLILYEQVEHLQFEDHFERFDLFEEMLQAVSLLDKPAMRKAVQLADSSLRESMSNPDIVKKLAIHVMYQIMSHMREAAGQAAEPWIEKYDIPRISGTVMTLGDVMGDLLSCAEGCIDFFIREQQRQSQGIAQEIIDYVREHYREPLTIRKLAEVFYLHPVYLGQLLLKKNGIGFNEMLHNLRIEEAVRLLENSSLKNSEIAERVGYSHYGQFLKQFEARHAMSPNEYKKRKF</sequence>
<evidence type="ECO:0000256" key="8">
    <source>
        <dbReference type="PROSITE-ProRule" id="PRU00169"/>
    </source>
</evidence>
<feature type="modified residue" description="4-aspartylphosphate" evidence="8">
    <location>
        <position position="56"/>
    </location>
</feature>
<dbReference type="Pfam" id="PF00072">
    <property type="entry name" value="Response_reg"/>
    <property type="match status" value="1"/>
</dbReference>
<keyword evidence="4" id="KW-0902">Two-component regulatory system</keyword>
<keyword evidence="5" id="KW-0805">Transcription regulation</keyword>
<evidence type="ECO:0000256" key="6">
    <source>
        <dbReference type="ARBA" id="ARBA00023125"/>
    </source>
</evidence>
<dbReference type="InterPro" id="IPR018060">
    <property type="entry name" value="HTH_AraC"/>
</dbReference>
<dbReference type="SMART" id="SM00448">
    <property type="entry name" value="REC"/>
    <property type="match status" value="1"/>
</dbReference>
<name>A0A1R1ESC7_9BACL</name>
<dbReference type="CDD" id="cd17536">
    <property type="entry name" value="REC_YesN-like"/>
    <property type="match status" value="1"/>
</dbReference>
<dbReference type="PROSITE" id="PS01124">
    <property type="entry name" value="HTH_ARAC_FAMILY_2"/>
    <property type="match status" value="1"/>
</dbReference>
<evidence type="ECO:0000256" key="5">
    <source>
        <dbReference type="ARBA" id="ARBA00023015"/>
    </source>
</evidence>
<dbReference type="SMART" id="SM00342">
    <property type="entry name" value="HTH_ARAC"/>
    <property type="match status" value="1"/>
</dbReference>